<keyword evidence="2" id="KW-1185">Reference proteome</keyword>
<evidence type="ECO:0000313" key="2">
    <source>
        <dbReference type="Proteomes" id="UP000247810"/>
    </source>
</evidence>
<gene>
    <name evidence="1" type="ORF">BO71DRAFT_219089</name>
</gene>
<organism evidence="1 2">
    <name type="scientific">Aspergillus ellipticus CBS 707.79</name>
    <dbReference type="NCBI Taxonomy" id="1448320"/>
    <lineage>
        <taxon>Eukaryota</taxon>
        <taxon>Fungi</taxon>
        <taxon>Dikarya</taxon>
        <taxon>Ascomycota</taxon>
        <taxon>Pezizomycotina</taxon>
        <taxon>Eurotiomycetes</taxon>
        <taxon>Eurotiomycetidae</taxon>
        <taxon>Eurotiales</taxon>
        <taxon>Aspergillaceae</taxon>
        <taxon>Aspergillus</taxon>
        <taxon>Aspergillus subgen. Circumdati</taxon>
    </lineage>
</organism>
<protein>
    <submittedName>
        <fullName evidence="1">Uncharacterized protein</fullName>
    </submittedName>
</protein>
<dbReference type="AlphaFoldDB" id="A0A319E2X9"/>
<accession>A0A319E2X9</accession>
<name>A0A319E2X9_9EURO</name>
<sequence>MHCIRRAIHRRIILEIIIKIIPHDNGARSSDVRGFNSEIYLIMEHLLQHALPDNLEFLSNSCQHHPQFLVARPQHRKMLIKPRILGEIHNSSDILERHGTHALGTSTIVMLVVVQDQQTPELVDSADEARALSRRQDRRSLPEPPPSYRFFGVRETYCWLNPATTFSMARAFRVICRMSWSVRGVSGGAPPWSARRIRACRRQGIARWLSV</sequence>
<dbReference type="Proteomes" id="UP000247810">
    <property type="component" value="Unassembled WGS sequence"/>
</dbReference>
<dbReference type="VEuPathDB" id="FungiDB:BO71DRAFT_219089"/>
<reference evidence="1 2" key="1">
    <citation type="submission" date="2018-02" db="EMBL/GenBank/DDBJ databases">
        <title>The genomes of Aspergillus section Nigri reveals drivers in fungal speciation.</title>
        <authorList>
            <consortium name="DOE Joint Genome Institute"/>
            <person name="Vesth T.C."/>
            <person name="Nybo J."/>
            <person name="Theobald S."/>
            <person name="Brandl J."/>
            <person name="Frisvad J.C."/>
            <person name="Nielsen K.F."/>
            <person name="Lyhne E.K."/>
            <person name="Kogle M.E."/>
            <person name="Kuo A."/>
            <person name="Riley R."/>
            <person name="Clum A."/>
            <person name="Nolan M."/>
            <person name="Lipzen A."/>
            <person name="Salamov A."/>
            <person name="Henrissat B."/>
            <person name="Wiebenga A."/>
            <person name="De vries R.P."/>
            <person name="Grigoriev I.V."/>
            <person name="Mortensen U.H."/>
            <person name="Andersen M.R."/>
            <person name="Baker S.E."/>
        </authorList>
    </citation>
    <scope>NUCLEOTIDE SEQUENCE [LARGE SCALE GENOMIC DNA]</scope>
    <source>
        <strain evidence="1 2">CBS 707.79</strain>
    </source>
</reference>
<proteinExistence type="predicted"/>
<dbReference type="EMBL" id="KZ825863">
    <property type="protein sequence ID" value="PYH94928.1"/>
    <property type="molecule type" value="Genomic_DNA"/>
</dbReference>
<evidence type="ECO:0000313" key="1">
    <source>
        <dbReference type="EMBL" id="PYH94928.1"/>
    </source>
</evidence>